<dbReference type="InterPro" id="IPR007527">
    <property type="entry name" value="Znf_SWIM"/>
</dbReference>
<dbReference type="GO" id="GO:0008270">
    <property type="term" value="F:zinc ion binding"/>
    <property type="evidence" value="ECO:0007669"/>
    <property type="project" value="UniProtKB-KW"/>
</dbReference>
<protein>
    <submittedName>
        <fullName evidence="3">SWIM zinc finger family protein</fullName>
    </submittedName>
</protein>
<sequence length="539" mass="64228">MIPERFLEPLEVAAKRIAESLNPNQPEDQSLVQKGLILYRQGLVKNVRFEQSTIKAVVLDVTRVNVELNLDDFSFSTCSCPAEEYCRHQMAVFFHLLSKKNSVSTWLEGWRLPIKEKKTLAELGLKRAKDLIKNEKDAEPDYDRWIQLFNENFENIMLQSSKYPKPYVVPDLFHIYLRRINASSPMKKEWKSLYQLICSIHSFDLLDRFAADCGHDTDDINRYYLHLFQDLMEEAVVMMKRLSAVTVPFAFDSYITKLKDHSANLIHNTSTLVEYERTQLYRRLWTNFFKNKDWREAELEKLNTFDDPSTLPMIVGKAHIHILLHNDDAALAMLPKEDGEFAPYLFYWIDYFNGQKEYTRLEGFIEKLLSNTRHYLETEYYHHKCVEFVKIVLDVITPYCSHMNRSDLYEKALMETLPYSFYYYEEFLFEQAQLEKWTDLQALIGIGLTDIPENRLKVIEKEYPQLLLPLYHQAIQKDIDMKNRDHYRHAVRKMKKLRTLYKKLKQSEQWEQFLEELLEKTKRLRAFQEECKRGKLIHA</sequence>
<name>A0A2N0ZG52_9BACI</name>
<dbReference type="EMBL" id="PISD01000030">
    <property type="protein sequence ID" value="PKG28477.1"/>
    <property type="molecule type" value="Genomic_DNA"/>
</dbReference>
<keyword evidence="1" id="KW-0479">Metal-binding</keyword>
<dbReference type="PROSITE" id="PS50966">
    <property type="entry name" value="ZF_SWIM"/>
    <property type="match status" value="1"/>
</dbReference>
<feature type="domain" description="SWIM-type" evidence="2">
    <location>
        <begin position="64"/>
        <end position="97"/>
    </location>
</feature>
<accession>A0A2N0ZG52</accession>
<comment type="caution">
    <text evidence="3">The sequence shown here is derived from an EMBL/GenBank/DDBJ whole genome shotgun (WGS) entry which is preliminary data.</text>
</comment>
<organism evidence="3 4">
    <name type="scientific">Cytobacillus horneckiae</name>
    <dbReference type="NCBI Taxonomy" id="549687"/>
    <lineage>
        <taxon>Bacteria</taxon>
        <taxon>Bacillati</taxon>
        <taxon>Bacillota</taxon>
        <taxon>Bacilli</taxon>
        <taxon>Bacillales</taxon>
        <taxon>Bacillaceae</taxon>
        <taxon>Cytobacillus</taxon>
    </lineage>
</organism>
<dbReference type="Proteomes" id="UP000233343">
    <property type="component" value="Unassembled WGS sequence"/>
</dbReference>
<evidence type="ECO:0000313" key="3">
    <source>
        <dbReference type="EMBL" id="PKG28477.1"/>
    </source>
</evidence>
<keyword evidence="1" id="KW-0863">Zinc-finger</keyword>
<gene>
    <name evidence="3" type="ORF">CWS20_14320</name>
</gene>
<evidence type="ECO:0000259" key="2">
    <source>
        <dbReference type="PROSITE" id="PS50966"/>
    </source>
</evidence>
<reference evidence="3 4" key="1">
    <citation type="journal article" date="2010" name="Int. J. Syst. Evol. Microbiol.">
        <title>Bacillus horneckiae sp. nov., isolated from a spacecraft-assembly clean room.</title>
        <authorList>
            <person name="Vaishampayan P."/>
            <person name="Probst A."/>
            <person name="Krishnamurthi S."/>
            <person name="Ghosh S."/>
            <person name="Osman S."/>
            <person name="McDowall A."/>
            <person name="Ruckmani A."/>
            <person name="Mayilraj S."/>
            <person name="Venkateswaran K."/>
        </authorList>
    </citation>
    <scope>NUCLEOTIDE SEQUENCE [LARGE SCALE GENOMIC DNA]</scope>
    <source>
        <strain evidence="4">1PO1SC</strain>
    </source>
</reference>
<evidence type="ECO:0000256" key="1">
    <source>
        <dbReference type="PROSITE-ProRule" id="PRU00325"/>
    </source>
</evidence>
<dbReference type="Pfam" id="PF04434">
    <property type="entry name" value="SWIM"/>
    <property type="match status" value="1"/>
</dbReference>
<proteinExistence type="predicted"/>
<dbReference type="AlphaFoldDB" id="A0A2N0ZG52"/>
<keyword evidence="1" id="KW-0862">Zinc</keyword>
<keyword evidence="4" id="KW-1185">Reference proteome</keyword>
<evidence type="ECO:0000313" key="4">
    <source>
        <dbReference type="Proteomes" id="UP000233343"/>
    </source>
</evidence>